<dbReference type="EMBL" id="CP013386">
    <property type="protein sequence ID" value="AOJ02691.1"/>
    <property type="molecule type" value="Genomic_DNA"/>
</dbReference>
<evidence type="ECO:0000313" key="1">
    <source>
        <dbReference type="EMBL" id="AOJ02691.1"/>
    </source>
</evidence>
<protein>
    <submittedName>
        <fullName evidence="1">Uncharacterized protein</fullName>
    </submittedName>
</protein>
<organism evidence="1 2">
    <name type="scientific">Burkholderia mayonis</name>
    <dbReference type="NCBI Taxonomy" id="1385591"/>
    <lineage>
        <taxon>Bacteria</taxon>
        <taxon>Pseudomonadati</taxon>
        <taxon>Pseudomonadota</taxon>
        <taxon>Betaproteobacteria</taxon>
        <taxon>Burkholderiales</taxon>
        <taxon>Burkholderiaceae</taxon>
        <taxon>Burkholderia</taxon>
        <taxon>pseudomallei group</taxon>
    </lineage>
</organism>
<gene>
    <name evidence="1" type="ORF">WS70_13345</name>
</gene>
<proteinExistence type="predicted"/>
<reference evidence="1 2" key="1">
    <citation type="submission" date="2015-12" db="EMBL/GenBank/DDBJ databases">
        <title>Diversity of Burkholderia near neighbor genomes.</title>
        <authorList>
            <person name="Sahl J."/>
            <person name="Wagner D."/>
            <person name="Keim P."/>
        </authorList>
    </citation>
    <scope>NUCLEOTIDE SEQUENCE [LARGE SCALE GENOMIC DNA]</scope>
    <source>
        <strain evidence="1 2">BDU6</strain>
    </source>
</reference>
<accession>A0A1B4FG90</accession>
<evidence type="ECO:0000313" key="2">
    <source>
        <dbReference type="Proteomes" id="UP000062519"/>
    </source>
</evidence>
<name>A0A1B4FG90_9BURK</name>
<dbReference type="Proteomes" id="UP000062519">
    <property type="component" value="Chromosome 1"/>
</dbReference>
<dbReference type="KEGG" id="buu:WS70_13345"/>
<dbReference type="AlphaFoldDB" id="A0A1B4FG90"/>
<sequence>MQVLKTDHALLIYRVSHQAKIKLIRGDISNMFHRMLRHNDNLSYLLSCKLPRRRNVNRKLANGSIGTVSVSAGLYLKKQCVLLFLSYQVDLTGLVNFVFADKFFAQSFNDLAMI</sequence>
<keyword evidence="2" id="KW-1185">Reference proteome</keyword>